<evidence type="ECO:0000313" key="2">
    <source>
        <dbReference type="Proteomes" id="UP000675163"/>
    </source>
</evidence>
<dbReference type="AlphaFoldDB" id="A0A940PWQ0"/>
<reference evidence="1" key="1">
    <citation type="submission" date="2021-02" db="EMBL/GenBank/DDBJ databases">
        <title>Sequencing the genomes of 1000 actinobacteria strains.</title>
        <authorList>
            <person name="Klenk H.-P."/>
        </authorList>
    </citation>
    <scope>NUCLEOTIDE SEQUENCE</scope>
    <source>
        <strain evidence="1">DSM 22850</strain>
    </source>
</reference>
<evidence type="ECO:0000313" key="1">
    <source>
        <dbReference type="EMBL" id="MBP1326724.1"/>
    </source>
</evidence>
<organism evidence="1 2">
    <name type="scientific">Leucobacter exalbidus</name>
    <dbReference type="NCBI Taxonomy" id="662960"/>
    <lineage>
        <taxon>Bacteria</taxon>
        <taxon>Bacillati</taxon>
        <taxon>Actinomycetota</taxon>
        <taxon>Actinomycetes</taxon>
        <taxon>Micrococcales</taxon>
        <taxon>Microbacteriaceae</taxon>
        <taxon>Leucobacter</taxon>
    </lineage>
</organism>
<keyword evidence="2" id="KW-1185">Reference proteome</keyword>
<sequence length="69" mass="7754">MKRRPANGTQARILTELAKRLDTYDDPAARARAAGIRGRLPDIRLMSHKAARQMAVDAAMHLQELEEDN</sequence>
<proteinExistence type="predicted"/>
<protein>
    <submittedName>
        <fullName evidence="1">Uncharacterized protein</fullName>
    </submittedName>
</protein>
<name>A0A940PWQ0_9MICO</name>
<dbReference type="Proteomes" id="UP000675163">
    <property type="component" value="Unassembled WGS sequence"/>
</dbReference>
<dbReference type="EMBL" id="JAFIDA010000001">
    <property type="protein sequence ID" value="MBP1326724.1"/>
    <property type="molecule type" value="Genomic_DNA"/>
</dbReference>
<dbReference type="RefSeq" id="WP_209705587.1">
    <property type="nucleotide sequence ID" value="NZ_JAFIDA010000001.1"/>
</dbReference>
<gene>
    <name evidence="1" type="ORF">JOF28_001956</name>
</gene>
<accession>A0A940PWQ0</accession>
<comment type="caution">
    <text evidence="1">The sequence shown here is derived from an EMBL/GenBank/DDBJ whole genome shotgun (WGS) entry which is preliminary data.</text>
</comment>